<dbReference type="PANTHER" id="PTHR43818">
    <property type="entry name" value="BCDNA.GH03377"/>
    <property type="match status" value="1"/>
</dbReference>
<dbReference type="AlphaFoldDB" id="A0A1G6Z033"/>
<keyword evidence="1" id="KW-0812">Transmembrane</keyword>
<keyword evidence="1" id="KW-1133">Transmembrane helix</keyword>
<dbReference type="InterPro" id="IPR043906">
    <property type="entry name" value="Gfo/Idh/MocA_OxRdtase_bact_C"/>
</dbReference>
<organism evidence="4 5">
    <name type="scientific">Niabella drilacis (strain DSM 25811 / CCM 8410 / CCUG 62505 / LMG 26954 / E90)</name>
    <dbReference type="NCBI Taxonomy" id="1285928"/>
    <lineage>
        <taxon>Bacteria</taxon>
        <taxon>Pseudomonadati</taxon>
        <taxon>Bacteroidota</taxon>
        <taxon>Chitinophagia</taxon>
        <taxon>Chitinophagales</taxon>
        <taxon>Chitinophagaceae</taxon>
        <taxon>Niabella</taxon>
    </lineage>
</organism>
<dbReference type="Pfam" id="PF19051">
    <property type="entry name" value="GFO_IDH_MocA_C2"/>
    <property type="match status" value="1"/>
</dbReference>
<evidence type="ECO:0000259" key="3">
    <source>
        <dbReference type="Pfam" id="PF19051"/>
    </source>
</evidence>
<evidence type="ECO:0000256" key="1">
    <source>
        <dbReference type="SAM" id="Phobius"/>
    </source>
</evidence>
<dbReference type="InterPro" id="IPR036291">
    <property type="entry name" value="NAD(P)-bd_dom_sf"/>
</dbReference>
<dbReference type="SUPFAM" id="SSF55347">
    <property type="entry name" value="Glyceraldehyde-3-phosphate dehydrogenase-like, C-terminal domain"/>
    <property type="match status" value="1"/>
</dbReference>
<name>A0A1G6Z033_NIADE</name>
<dbReference type="Pfam" id="PF01408">
    <property type="entry name" value="GFO_IDH_MocA"/>
    <property type="match status" value="1"/>
</dbReference>
<dbReference type="SUPFAM" id="SSF51735">
    <property type="entry name" value="NAD(P)-binding Rossmann-fold domains"/>
    <property type="match status" value="1"/>
</dbReference>
<dbReference type="PANTHER" id="PTHR43818:SF5">
    <property type="entry name" value="OXIDOREDUCTASE FAMILY PROTEIN"/>
    <property type="match status" value="1"/>
</dbReference>
<sequence>MGYIRQYYNTIIAIMSTNRRVFIRNTGLAAVAAGLGAMVPLELLAGIKKAVSPNDKIGIGVIGLKGMGWSDLSSMLKIPETQCVAVCDIDDSILQQRLADLAKLSPMKPAVYKDYRKLLQNKDVDVVIVGTPDHWHCLQMIDACAAGKDVYCEKPLANSIFEVQLMVKAAARYNRMVQAGQWQRSQRHFKDAIAYAQSGKLGRISSTKTWMYRGGSTALPVVPNSPVPAGVDYNMWLGPTKKRPFNKNRFHYEFRWFWDYAGGLMTDWGVHLIDIVLMGMKAEAPKSVMATGGKFVFPDDARETPDLQTTLYDFGSFQMSWEHNLATGVGLYNMQHGIAFIGENGTLLLNRGGWEVRPEKNKIEAVPWTKSVDNGLNLHTANFIDVVKSRKKADLHCPVEAAATVAIASHMGNIAVRTGQKIYWDQAKNQFNTPAATQLVKPVYQNGWKLPAI</sequence>
<dbReference type="InterPro" id="IPR050463">
    <property type="entry name" value="Gfo/Idh/MocA_oxidrdct_glycsds"/>
</dbReference>
<dbReference type="InterPro" id="IPR006311">
    <property type="entry name" value="TAT_signal"/>
</dbReference>
<keyword evidence="5" id="KW-1185">Reference proteome</keyword>
<keyword evidence="1" id="KW-0472">Membrane</keyword>
<proteinExistence type="predicted"/>
<dbReference type="EMBL" id="FMZO01000017">
    <property type="protein sequence ID" value="SDD95958.1"/>
    <property type="molecule type" value="Genomic_DNA"/>
</dbReference>
<dbReference type="Proteomes" id="UP000198757">
    <property type="component" value="Unassembled WGS sequence"/>
</dbReference>
<reference evidence="5" key="1">
    <citation type="submission" date="2016-10" db="EMBL/GenBank/DDBJ databases">
        <authorList>
            <person name="Varghese N."/>
            <person name="Submissions S."/>
        </authorList>
    </citation>
    <scope>NUCLEOTIDE SEQUENCE [LARGE SCALE GENOMIC DNA]</scope>
    <source>
        <strain evidence="5">DSM 25811 / CCM 8410 / LMG 26954 / E90</strain>
    </source>
</reference>
<dbReference type="PROSITE" id="PS51318">
    <property type="entry name" value="TAT"/>
    <property type="match status" value="1"/>
</dbReference>
<gene>
    <name evidence="4" type="ORF">SAMN04487894_1173</name>
</gene>
<evidence type="ECO:0000313" key="5">
    <source>
        <dbReference type="Proteomes" id="UP000198757"/>
    </source>
</evidence>
<dbReference type="GO" id="GO:0000166">
    <property type="term" value="F:nucleotide binding"/>
    <property type="evidence" value="ECO:0007669"/>
    <property type="project" value="InterPro"/>
</dbReference>
<evidence type="ECO:0000313" key="4">
    <source>
        <dbReference type="EMBL" id="SDD95958.1"/>
    </source>
</evidence>
<evidence type="ECO:0000259" key="2">
    <source>
        <dbReference type="Pfam" id="PF01408"/>
    </source>
</evidence>
<dbReference type="STRING" id="1285928.SAMN04487894_1173"/>
<accession>A0A1G6Z033</accession>
<dbReference type="Gene3D" id="3.40.50.720">
    <property type="entry name" value="NAD(P)-binding Rossmann-like Domain"/>
    <property type="match status" value="1"/>
</dbReference>
<feature type="domain" description="Gfo/Idh/MocA-like oxidoreductase bacterial type C-terminal" evidence="3">
    <location>
        <begin position="222"/>
        <end position="288"/>
    </location>
</feature>
<dbReference type="Gene3D" id="3.30.360.10">
    <property type="entry name" value="Dihydrodipicolinate Reductase, domain 2"/>
    <property type="match status" value="1"/>
</dbReference>
<feature type="transmembrane region" description="Helical" evidence="1">
    <location>
        <begin position="21"/>
        <end position="41"/>
    </location>
</feature>
<dbReference type="InterPro" id="IPR000683">
    <property type="entry name" value="Gfo/Idh/MocA-like_OxRdtase_N"/>
</dbReference>
<feature type="domain" description="Gfo/Idh/MocA-like oxidoreductase N-terminal" evidence="2">
    <location>
        <begin position="58"/>
        <end position="180"/>
    </location>
</feature>
<protein>
    <submittedName>
        <fullName evidence="4">Predicted dehydrogenase</fullName>
    </submittedName>
</protein>